<reference evidence="2" key="1">
    <citation type="submission" date="2021-01" db="EMBL/GenBank/DDBJ databases">
        <title>Whole genome shotgun sequence of Dactylosporangium siamense NBRC 106093.</title>
        <authorList>
            <person name="Komaki H."/>
            <person name="Tamura T."/>
        </authorList>
    </citation>
    <scope>NUCLEOTIDE SEQUENCE</scope>
    <source>
        <strain evidence="2">NBRC 106093</strain>
    </source>
</reference>
<evidence type="ECO:0000259" key="1">
    <source>
        <dbReference type="PROSITE" id="PS51186"/>
    </source>
</evidence>
<dbReference type="SUPFAM" id="SSF55729">
    <property type="entry name" value="Acyl-CoA N-acyltransferases (Nat)"/>
    <property type="match status" value="1"/>
</dbReference>
<sequence>MLDETAAWLTAAGVRQWPQRFAADWVTPSVERGETWLVRSGGRTAGTVTLDWSDPLWSDLPGRAGYVHRMAVRRWAAGTGHAILAWAAGQARTRDAAALRLDCVAGNPRLRAYYEAAGFHHRGDVEIGGAPGQRTGATRTLVSRYELRV</sequence>
<feature type="domain" description="N-acetyltransferase" evidence="1">
    <location>
        <begin position="1"/>
        <end position="148"/>
    </location>
</feature>
<dbReference type="InterPro" id="IPR016181">
    <property type="entry name" value="Acyl_CoA_acyltransferase"/>
</dbReference>
<organism evidence="2 3">
    <name type="scientific">Dactylosporangium siamense</name>
    <dbReference type="NCBI Taxonomy" id="685454"/>
    <lineage>
        <taxon>Bacteria</taxon>
        <taxon>Bacillati</taxon>
        <taxon>Actinomycetota</taxon>
        <taxon>Actinomycetes</taxon>
        <taxon>Micromonosporales</taxon>
        <taxon>Micromonosporaceae</taxon>
        <taxon>Dactylosporangium</taxon>
    </lineage>
</organism>
<dbReference type="GO" id="GO:0016747">
    <property type="term" value="F:acyltransferase activity, transferring groups other than amino-acyl groups"/>
    <property type="evidence" value="ECO:0007669"/>
    <property type="project" value="InterPro"/>
</dbReference>
<dbReference type="Pfam" id="PF00583">
    <property type="entry name" value="Acetyltransf_1"/>
    <property type="match status" value="1"/>
</dbReference>
<keyword evidence="3" id="KW-1185">Reference proteome</keyword>
<dbReference type="Proteomes" id="UP000660611">
    <property type="component" value="Unassembled WGS sequence"/>
</dbReference>
<evidence type="ECO:0000313" key="2">
    <source>
        <dbReference type="EMBL" id="GIG48365.1"/>
    </source>
</evidence>
<dbReference type="Gene3D" id="3.40.630.30">
    <property type="match status" value="1"/>
</dbReference>
<dbReference type="AlphaFoldDB" id="A0A919PTX0"/>
<proteinExistence type="predicted"/>
<dbReference type="InterPro" id="IPR000182">
    <property type="entry name" value="GNAT_dom"/>
</dbReference>
<dbReference type="EMBL" id="BONQ01000103">
    <property type="protein sequence ID" value="GIG48365.1"/>
    <property type="molecule type" value="Genomic_DNA"/>
</dbReference>
<evidence type="ECO:0000313" key="3">
    <source>
        <dbReference type="Proteomes" id="UP000660611"/>
    </source>
</evidence>
<dbReference type="PROSITE" id="PS51186">
    <property type="entry name" value="GNAT"/>
    <property type="match status" value="1"/>
</dbReference>
<protein>
    <submittedName>
        <fullName evidence="2">N-acetyltransferase</fullName>
    </submittedName>
</protein>
<gene>
    <name evidence="2" type="ORF">Dsi01nite_064060</name>
</gene>
<comment type="caution">
    <text evidence="2">The sequence shown here is derived from an EMBL/GenBank/DDBJ whole genome shotgun (WGS) entry which is preliminary data.</text>
</comment>
<dbReference type="RefSeq" id="WP_203850075.1">
    <property type="nucleotide sequence ID" value="NZ_BAAAVW010000003.1"/>
</dbReference>
<name>A0A919PTX0_9ACTN</name>
<accession>A0A919PTX0</accession>